<proteinExistence type="predicted"/>
<gene>
    <name evidence="1" type="ORF">ALC57_12980</name>
</gene>
<reference evidence="1 2" key="1">
    <citation type="submission" date="2015-09" db="EMBL/GenBank/DDBJ databases">
        <title>Trachymyrmex cornetzi WGS genome.</title>
        <authorList>
            <person name="Nygaard S."/>
            <person name="Hu H."/>
            <person name="Boomsma J."/>
            <person name="Zhang G."/>
        </authorList>
    </citation>
    <scope>NUCLEOTIDE SEQUENCE [LARGE SCALE GENOMIC DNA]</scope>
    <source>
        <strain evidence="1">Tcor2-1</strain>
        <tissue evidence="1">Whole body</tissue>
    </source>
</reference>
<organism evidence="1 2">
    <name type="scientific">Trachymyrmex cornetzi</name>
    <dbReference type="NCBI Taxonomy" id="471704"/>
    <lineage>
        <taxon>Eukaryota</taxon>
        <taxon>Metazoa</taxon>
        <taxon>Ecdysozoa</taxon>
        <taxon>Arthropoda</taxon>
        <taxon>Hexapoda</taxon>
        <taxon>Insecta</taxon>
        <taxon>Pterygota</taxon>
        <taxon>Neoptera</taxon>
        <taxon>Endopterygota</taxon>
        <taxon>Hymenoptera</taxon>
        <taxon>Apocrita</taxon>
        <taxon>Aculeata</taxon>
        <taxon>Formicoidea</taxon>
        <taxon>Formicidae</taxon>
        <taxon>Myrmicinae</taxon>
        <taxon>Trachymyrmex</taxon>
    </lineage>
</organism>
<keyword evidence="2" id="KW-1185">Reference proteome</keyword>
<dbReference type="Proteomes" id="UP000078492">
    <property type="component" value="Unassembled WGS sequence"/>
</dbReference>
<accession>A0A195DPU8</accession>
<sequence length="112" mass="12548">MVIAGDYRSHALVKLTRLAAALYYISRDGDDMLLACKERERLTDMLQIGRCRTISSRTPHVISIGYLTDLIPPPRSSAISPQFPESTARFPNDSSRAEAFAKNFTNTIRDES</sequence>
<dbReference type="EMBL" id="KQ980653">
    <property type="protein sequence ID" value="KYN14871.1"/>
    <property type="molecule type" value="Genomic_DNA"/>
</dbReference>
<protein>
    <submittedName>
        <fullName evidence="1">Uncharacterized protein</fullName>
    </submittedName>
</protein>
<dbReference type="AlphaFoldDB" id="A0A195DPU8"/>
<evidence type="ECO:0000313" key="1">
    <source>
        <dbReference type="EMBL" id="KYN14871.1"/>
    </source>
</evidence>
<evidence type="ECO:0000313" key="2">
    <source>
        <dbReference type="Proteomes" id="UP000078492"/>
    </source>
</evidence>
<name>A0A195DPU8_9HYME</name>